<accession>A0AAX6DNU1</accession>
<name>A0AAX6DNU1_IRIPA</name>
<evidence type="ECO:0000313" key="2">
    <source>
        <dbReference type="Proteomes" id="UP001140949"/>
    </source>
</evidence>
<reference evidence="1" key="2">
    <citation type="submission" date="2023-04" db="EMBL/GenBank/DDBJ databases">
        <authorList>
            <person name="Bruccoleri R.E."/>
            <person name="Oakeley E.J."/>
            <person name="Faust A.-M."/>
            <person name="Dessus-Babus S."/>
            <person name="Altorfer M."/>
            <person name="Burckhardt D."/>
            <person name="Oertli M."/>
            <person name="Naumann U."/>
            <person name="Petersen F."/>
            <person name="Wong J."/>
        </authorList>
    </citation>
    <scope>NUCLEOTIDE SEQUENCE</scope>
    <source>
        <strain evidence="1">GSM-AAB239-AS_SAM_17_03QT</strain>
        <tissue evidence="1">Leaf</tissue>
    </source>
</reference>
<dbReference type="Proteomes" id="UP001140949">
    <property type="component" value="Unassembled WGS sequence"/>
</dbReference>
<keyword evidence="2" id="KW-1185">Reference proteome</keyword>
<dbReference type="EMBL" id="JANAVB010043019">
    <property type="protein sequence ID" value="KAJ6793365.1"/>
    <property type="molecule type" value="Genomic_DNA"/>
</dbReference>
<organism evidence="1 2">
    <name type="scientific">Iris pallida</name>
    <name type="common">Sweet iris</name>
    <dbReference type="NCBI Taxonomy" id="29817"/>
    <lineage>
        <taxon>Eukaryota</taxon>
        <taxon>Viridiplantae</taxon>
        <taxon>Streptophyta</taxon>
        <taxon>Embryophyta</taxon>
        <taxon>Tracheophyta</taxon>
        <taxon>Spermatophyta</taxon>
        <taxon>Magnoliopsida</taxon>
        <taxon>Liliopsida</taxon>
        <taxon>Asparagales</taxon>
        <taxon>Iridaceae</taxon>
        <taxon>Iridoideae</taxon>
        <taxon>Irideae</taxon>
        <taxon>Iris</taxon>
    </lineage>
</organism>
<evidence type="ECO:0000313" key="1">
    <source>
        <dbReference type="EMBL" id="KAJ6793365.1"/>
    </source>
</evidence>
<dbReference type="AlphaFoldDB" id="A0AAX6DNU1"/>
<reference evidence="1" key="1">
    <citation type="journal article" date="2023" name="GigaByte">
        <title>Genome assembly of the bearded iris, Iris pallida Lam.</title>
        <authorList>
            <person name="Bruccoleri R.E."/>
            <person name="Oakeley E.J."/>
            <person name="Faust A.M.E."/>
            <person name="Altorfer M."/>
            <person name="Dessus-Babus S."/>
            <person name="Burckhardt D."/>
            <person name="Oertli M."/>
            <person name="Naumann U."/>
            <person name="Petersen F."/>
            <person name="Wong J."/>
        </authorList>
    </citation>
    <scope>NUCLEOTIDE SEQUENCE</scope>
    <source>
        <strain evidence="1">GSM-AAB239-AS_SAM_17_03QT</strain>
    </source>
</reference>
<protein>
    <submittedName>
        <fullName evidence="1">Uncharacterized protein</fullName>
    </submittedName>
</protein>
<gene>
    <name evidence="1" type="ORF">M6B38_236700</name>
</gene>
<sequence length="35" mass="3800">MYTIMCTLYGPPCDILCNNITCLDPCVLIGDTGEC</sequence>
<comment type="caution">
    <text evidence="1">The sequence shown here is derived from an EMBL/GenBank/DDBJ whole genome shotgun (WGS) entry which is preliminary data.</text>
</comment>
<proteinExistence type="predicted"/>